<evidence type="ECO:0000256" key="4">
    <source>
        <dbReference type="ARBA" id="ARBA00022692"/>
    </source>
</evidence>
<organism evidence="9 10">
    <name type="scientific">Paenibacillus glucanolyticus</name>
    <dbReference type="NCBI Taxonomy" id="59843"/>
    <lineage>
        <taxon>Bacteria</taxon>
        <taxon>Bacillati</taxon>
        <taxon>Bacillota</taxon>
        <taxon>Bacilli</taxon>
        <taxon>Bacillales</taxon>
        <taxon>Paenibacillaceae</taxon>
        <taxon>Paenibacillus</taxon>
    </lineage>
</organism>
<dbReference type="AlphaFoldDB" id="A0A163EGS8"/>
<evidence type="ECO:0000256" key="3">
    <source>
        <dbReference type="ARBA" id="ARBA00022670"/>
    </source>
</evidence>
<keyword evidence="7 8" id="KW-0472">Membrane</keyword>
<evidence type="ECO:0000313" key="9">
    <source>
        <dbReference type="EMBL" id="KZS43801.1"/>
    </source>
</evidence>
<keyword evidence="10" id="KW-1185">Reference proteome</keyword>
<dbReference type="RefSeq" id="WP_006211392.1">
    <property type="nucleotide sequence ID" value="NZ_CP147845.1"/>
</dbReference>
<evidence type="ECO:0008006" key="11">
    <source>
        <dbReference type="Google" id="ProtNLM"/>
    </source>
</evidence>
<keyword evidence="4 8" id="KW-0812">Transmembrane</keyword>
<keyword evidence="3" id="KW-0645">Protease</keyword>
<keyword evidence="1" id="KW-1003">Cell membrane</keyword>
<evidence type="ECO:0000256" key="8">
    <source>
        <dbReference type="SAM" id="Phobius"/>
    </source>
</evidence>
<dbReference type="InterPro" id="IPR006741">
    <property type="entry name" value="AgrB"/>
</dbReference>
<reference evidence="9" key="1">
    <citation type="journal article" date="2016" name="Genome Announc.">
        <title>Draft genomes of two strains of Paenibacillus glucanolyticus with capability to degrade lignocellulose.</title>
        <authorList>
            <person name="Mathews S.L."/>
            <person name="Pawlak J."/>
            <person name="Grunden A.M."/>
        </authorList>
    </citation>
    <scope>NUCLEOTIDE SEQUENCE [LARGE SCALE GENOMIC DNA]</scope>
    <source>
        <strain evidence="9">SLM1</strain>
    </source>
</reference>
<dbReference type="GO" id="GO:0008233">
    <property type="term" value="F:peptidase activity"/>
    <property type="evidence" value="ECO:0007669"/>
    <property type="project" value="UniProtKB-KW"/>
</dbReference>
<gene>
    <name evidence="9" type="ORF">AWU65_27350</name>
</gene>
<feature type="transmembrane region" description="Helical" evidence="8">
    <location>
        <begin position="75"/>
        <end position="95"/>
    </location>
</feature>
<name>A0A163EGS8_9BACL</name>
<evidence type="ECO:0000256" key="7">
    <source>
        <dbReference type="ARBA" id="ARBA00023136"/>
    </source>
</evidence>
<feature type="transmembrane region" description="Helical" evidence="8">
    <location>
        <begin position="36"/>
        <end position="63"/>
    </location>
</feature>
<keyword evidence="6 8" id="KW-1133">Transmembrane helix</keyword>
<dbReference type="EMBL" id="LWMH01000002">
    <property type="protein sequence ID" value="KZS43801.1"/>
    <property type="molecule type" value="Genomic_DNA"/>
</dbReference>
<sequence>MILESLSKCLATQIKEADPEGPGSIEVLTYGIGLKLNLFTCLVLTALFGTILDTLAGSFFALFSFMALRRFSGGVHLPITLCSIVTAMAASIIPLITMSPSAILCVTTISFVLMLIYAPQYYEAVRRSRWEPWYKWIAACIVGSNFVLVSNILALAFCLQAVLIVPLWKGREEVNWN</sequence>
<evidence type="ECO:0000256" key="2">
    <source>
        <dbReference type="ARBA" id="ARBA00022654"/>
    </source>
</evidence>
<feature type="transmembrane region" description="Helical" evidence="8">
    <location>
        <begin position="134"/>
        <end position="167"/>
    </location>
</feature>
<proteinExistence type="predicted"/>
<accession>A0A163EGS8</accession>
<keyword evidence="2" id="KW-0673">Quorum sensing</keyword>
<dbReference type="SMART" id="SM00793">
    <property type="entry name" value="AgrB"/>
    <property type="match status" value="1"/>
</dbReference>
<dbReference type="GO" id="GO:0006508">
    <property type="term" value="P:proteolysis"/>
    <property type="evidence" value="ECO:0007669"/>
    <property type="project" value="UniProtKB-KW"/>
</dbReference>
<protein>
    <recommendedName>
        <fullName evidence="11">Accessory regulator AgrB</fullName>
    </recommendedName>
</protein>
<dbReference type="GeneID" id="97554651"/>
<evidence type="ECO:0000256" key="6">
    <source>
        <dbReference type="ARBA" id="ARBA00022989"/>
    </source>
</evidence>
<dbReference type="GO" id="GO:0009372">
    <property type="term" value="P:quorum sensing"/>
    <property type="evidence" value="ECO:0007669"/>
    <property type="project" value="UniProtKB-KW"/>
</dbReference>
<dbReference type="Proteomes" id="UP000076796">
    <property type="component" value="Unassembled WGS sequence"/>
</dbReference>
<evidence type="ECO:0000256" key="1">
    <source>
        <dbReference type="ARBA" id="ARBA00022475"/>
    </source>
</evidence>
<comment type="caution">
    <text evidence="9">The sequence shown here is derived from an EMBL/GenBank/DDBJ whole genome shotgun (WGS) entry which is preliminary data.</text>
</comment>
<dbReference type="GO" id="GO:0016020">
    <property type="term" value="C:membrane"/>
    <property type="evidence" value="ECO:0007669"/>
    <property type="project" value="InterPro"/>
</dbReference>
<keyword evidence="5" id="KW-0378">Hydrolase</keyword>
<dbReference type="Pfam" id="PF04647">
    <property type="entry name" value="AgrB"/>
    <property type="match status" value="1"/>
</dbReference>
<evidence type="ECO:0000313" key="10">
    <source>
        <dbReference type="Proteomes" id="UP000076796"/>
    </source>
</evidence>
<dbReference type="STRING" id="59843.A3958_26080"/>
<feature type="transmembrane region" description="Helical" evidence="8">
    <location>
        <begin position="101"/>
        <end position="122"/>
    </location>
</feature>
<evidence type="ECO:0000256" key="5">
    <source>
        <dbReference type="ARBA" id="ARBA00022801"/>
    </source>
</evidence>